<comment type="caution">
    <text evidence="5">The sequence shown here is derived from an EMBL/GenBank/DDBJ whole genome shotgun (WGS) entry which is preliminary data.</text>
</comment>
<dbReference type="GO" id="GO:0017061">
    <property type="term" value="F:S-methyl-5-thioadenosine phosphorylase activity"/>
    <property type="evidence" value="ECO:0007669"/>
    <property type="project" value="InterPro"/>
</dbReference>
<dbReference type="CDD" id="cd09010">
    <property type="entry name" value="MTAP_SsMTAPII_like_MTIP"/>
    <property type="match status" value="1"/>
</dbReference>
<evidence type="ECO:0000256" key="2">
    <source>
        <dbReference type="ARBA" id="ARBA00022679"/>
    </source>
</evidence>
<evidence type="ECO:0000313" key="5">
    <source>
        <dbReference type="EMBL" id="RHY10976.1"/>
    </source>
</evidence>
<protein>
    <recommendedName>
        <fullName evidence="4">Nucleoside phosphorylase domain-containing protein</fullName>
    </recommendedName>
</protein>
<sequence>MSKLTIGIIGGSSLFHSTRFSSLAQKVVDTEHGSVLVYTGVWGNTTHDIVFIQRHHADAANHEYNQPANVNYRAIVTALNQEKVDCIIGVYSVGSMRLDIPIGQLVIPDDYFNPFNILNISTSYEAHVVPHITEPLRTHLVQLLQQANLNVRDGGVYVQTSGPRFETKSEIRFFSQYGELVGMTGAHEAGLANEVKLPFAMVSIVDNLANGLGHKLTLDAFKVAQKANATAMEVAVVHILDHFDAAVGLTE</sequence>
<dbReference type="GO" id="GO:0005829">
    <property type="term" value="C:cytosol"/>
    <property type="evidence" value="ECO:0007669"/>
    <property type="project" value="TreeGrafter"/>
</dbReference>
<dbReference type="VEuPathDB" id="FungiDB:H257_03242"/>
<dbReference type="Proteomes" id="UP000266239">
    <property type="component" value="Unassembled WGS sequence"/>
</dbReference>
<reference evidence="5 6" key="1">
    <citation type="submission" date="2018-08" db="EMBL/GenBank/DDBJ databases">
        <title>Aphanomyces genome sequencing and annotation.</title>
        <authorList>
            <person name="Minardi D."/>
            <person name="Oidtmann B."/>
            <person name="Van Der Giezen M."/>
            <person name="Studholme D.J."/>
        </authorList>
    </citation>
    <scope>NUCLEOTIDE SEQUENCE [LARGE SCALE GENOMIC DNA]</scope>
    <source>
        <strain evidence="5 6">Yx</strain>
    </source>
</reference>
<gene>
    <name evidence="5" type="ORF">DYB25_011979</name>
</gene>
<dbReference type="InterPro" id="IPR010044">
    <property type="entry name" value="MTAP"/>
</dbReference>
<dbReference type="PANTHER" id="PTHR42679:SF2">
    <property type="entry name" value="S-METHYL-5'-THIOADENOSINE PHOSPHORYLASE"/>
    <property type="match status" value="1"/>
</dbReference>
<evidence type="ECO:0000256" key="1">
    <source>
        <dbReference type="ARBA" id="ARBA00022676"/>
    </source>
</evidence>
<dbReference type="PANTHER" id="PTHR42679">
    <property type="entry name" value="S-METHYL-5'-THIOADENOSINE PHOSPHORYLASE"/>
    <property type="match status" value="1"/>
</dbReference>
<organism evidence="5 6">
    <name type="scientific">Aphanomyces astaci</name>
    <name type="common">Crayfish plague agent</name>
    <dbReference type="NCBI Taxonomy" id="112090"/>
    <lineage>
        <taxon>Eukaryota</taxon>
        <taxon>Sar</taxon>
        <taxon>Stramenopiles</taxon>
        <taxon>Oomycota</taxon>
        <taxon>Saprolegniomycetes</taxon>
        <taxon>Saprolegniales</taxon>
        <taxon>Verrucalvaceae</taxon>
        <taxon>Aphanomyces</taxon>
    </lineage>
</organism>
<evidence type="ECO:0000313" key="6">
    <source>
        <dbReference type="Proteomes" id="UP000266239"/>
    </source>
</evidence>
<dbReference type="AlphaFoldDB" id="A0A397AVF6"/>
<dbReference type="Pfam" id="PF01048">
    <property type="entry name" value="PNP_UDP_1"/>
    <property type="match status" value="1"/>
</dbReference>
<keyword evidence="2" id="KW-0808">Transferase</keyword>
<keyword evidence="3" id="KW-0660">Purine salvage</keyword>
<proteinExistence type="predicted"/>
<feature type="domain" description="Nucleoside phosphorylase" evidence="4">
    <location>
        <begin position="5"/>
        <end position="240"/>
    </location>
</feature>
<dbReference type="InterPro" id="IPR035994">
    <property type="entry name" value="Nucleoside_phosphorylase_sf"/>
</dbReference>
<dbReference type="GO" id="GO:0019509">
    <property type="term" value="P:L-methionine salvage from methylthioadenosine"/>
    <property type="evidence" value="ECO:0007669"/>
    <property type="project" value="TreeGrafter"/>
</dbReference>
<dbReference type="SUPFAM" id="SSF53167">
    <property type="entry name" value="Purine and uridine phosphorylases"/>
    <property type="match status" value="1"/>
</dbReference>
<dbReference type="GO" id="GO:0006166">
    <property type="term" value="P:purine ribonucleoside salvage"/>
    <property type="evidence" value="ECO:0007669"/>
    <property type="project" value="UniProtKB-KW"/>
</dbReference>
<dbReference type="Gene3D" id="3.40.50.1580">
    <property type="entry name" value="Nucleoside phosphorylase domain"/>
    <property type="match status" value="1"/>
</dbReference>
<dbReference type="EMBL" id="QUTA01006484">
    <property type="protein sequence ID" value="RHY10976.1"/>
    <property type="molecule type" value="Genomic_DNA"/>
</dbReference>
<dbReference type="InterPro" id="IPR000845">
    <property type="entry name" value="Nucleoside_phosphorylase_d"/>
</dbReference>
<accession>A0A397AVF6</accession>
<keyword evidence="1" id="KW-0328">Glycosyltransferase</keyword>
<evidence type="ECO:0000259" key="4">
    <source>
        <dbReference type="Pfam" id="PF01048"/>
    </source>
</evidence>
<evidence type="ECO:0000256" key="3">
    <source>
        <dbReference type="ARBA" id="ARBA00022726"/>
    </source>
</evidence>
<name>A0A397AVF6_APHAT</name>